<evidence type="ECO:0000256" key="1">
    <source>
        <dbReference type="ARBA" id="ARBA00004613"/>
    </source>
</evidence>
<keyword evidence="4" id="KW-0732">Signal</keyword>
<dbReference type="AlphaFoldDB" id="A0AAD7HSE0"/>
<comment type="caution">
    <text evidence="5">The sequence shown here is derived from an EMBL/GenBank/DDBJ whole genome shotgun (WGS) entry which is preliminary data.</text>
</comment>
<feature type="chain" id="PRO_5042086756" evidence="4">
    <location>
        <begin position="22"/>
        <end position="148"/>
    </location>
</feature>
<dbReference type="GO" id="GO:0005576">
    <property type="term" value="C:extracellular region"/>
    <property type="evidence" value="ECO:0007669"/>
    <property type="project" value="UniProtKB-SubCell"/>
</dbReference>
<organism evidence="5 6">
    <name type="scientific">Mycena maculata</name>
    <dbReference type="NCBI Taxonomy" id="230809"/>
    <lineage>
        <taxon>Eukaryota</taxon>
        <taxon>Fungi</taxon>
        <taxon>Dikarya</taxon>
        <taxon>Basidiomycota</taxon>
        <taxon>Agaricomycotina</taxon>
        <taxon>Agaricomycetes</taxon>
        <taxon>Agaricomycetidae</taxon>
        <taxon>Agaricales</taxon>
        <taxon>Marasmiineae</taxon>
        <taxon>Mycenaceae</taxon>
        <taxon>Mycena</taxon>
    </lineage>
</organism>
<evidence type="ECO:0000313" key="5">
    <source>
        <dbReference type="EMBL" id="KAJ7727289.1"/>
    </source>
</evidence>
<dbReference type="Pfam" id="PF07249">
    <property type="entry name" value="Cerato-platanin"/>
    <property type="match status" value="1"/>
</dbReference>
<evidence type="ECO:0000313" key="6">
    <source>
        <dbReference type="Proteomes" id="UP001215280"/>
    </source>
</evidence>
<name>A0AAD7HSE0_9AGAR</name>
<dbReference type="Proteomes" id="UP001215280">
    <property type="component" value="Unassembled WGS sequence"/>
</dbReference>
<evidence type="ECO:0000256" key="4">
    <source>
        <dbReference type="SAM" id="SignalP"/>
    </source>
</evidence>
<evidence type="ECO:0000256" key="2">
    <source>
        <dbReference type="ARBA" id="ARBA00010421"/>
    </source>
</evidence>
<comment type="similarity">
    <text evidence="2">Belongs to the cerato-platanin family.</text>
</comment>
<accession>A0AAD7HSE0</accession>
<feature type="signal peptide" evidence="4">
    <location>
        <begin position="1"/>
        <end position="21"/>
    </location>
</feature>
<sequence>MKFTGLASLILFALGPLATRADTVAYDQTYDDASNSLNIVACSNGANGLESLGFTTFGSLPDFPFIGAAGAVEGFNSVNCGTCWQLTYTAAGVSNTIDILAIDHAGAGTFNIALEAMNTLTDNQAVFLGRVNVTSVQVDRTVCGLPAA</sequence>
<evidence type="ECO:0000256" key="3">
    <source>
        <dbReference type="ARBA" id="ARBA00022525"/>
    </source>
</evidence>
<dbReference type="InterPro" id="IPR010829">
    <property type="entry name" value="Cerato-platanin"/>
</dbReference>
<dbReference type="Gene3D" id="2.40.40.10">
    <property type="entry name" value="RlpA-like domain"/>
    <property type="match status" value="1"/>
</dbReference>
<protein>
    <submittedName>
        <fullName evidence="5">Cerato-platanin</fullName>
    </submittedName>
</protein>
<gene>
    <name evidence="5" type="ORF">DFH07DRAFT_871577</name>
</gene>
<dbReference type="CDD" id="cd22778">
    <property type="entry name" value="DPBB_CEPL-like"/>
    <property type="match status" value="1"/>
</dbReference>
<keyword evidence="6" id="KW-1185">Reference proteome</keyword>
<reference evidence="5" key="1">
    <citation type="submission" date="2023-03" db="EMBL/GenBank/DDBJ databases">
        <title>Massive genome expansion in bonnet fungi (Mycena s.s.) driven by repeated elements and novel gene families across ecological guilds.</title>
        <authorList>
            <consortium name="Lawrence Berkeley National Laboratory"/>
            <person name="Harder C.B."/>
            <person name="Miyauchi S."/>
            <person name="Viragh M."/>
            <person name="Kuo A."/>
            <person name="Thoen E."/>
            <person name="Andreopoulos B."/>
            <person name="Lu D."/>
            <person name="Skrede I."/>
            <person name="Drula E."/>
            <person name="Henrissat B."/>
            <person name="Morin E."/>
            <person name="Kohler A."/>
            <person name="Barry K."/>
            <person name="LaButti K."/>
            <person name="Morin E."/>
            <person name="Salamov A."/>
            <person name="Lipzen A."/>
            <person name="Mereny Z."/>
            <person name="Hegedus B."/>
            <person name="Baldrian P."/>
            <person name="Stursova M."/>
            <person name="Weitz H."/>
            <person name="Taylor A."/>
            <person name="Grigoriev I.V."/>
            <person name="Nagy L.G."/>
            <person name="Martin F."/>
            <person name="Kauserud H."/>
        </authorList>
    </citation>
    <scope>NUCLEOTIDE SEQUENCE</scope>
    <source>
        <strain evidence="5">CBHHK188m</strain>
    </source>
</reference>
<dbReference type="InterPro" id="IPR036908">
    <property type="entry name" value="RlpA-like_sf"/>
</dbReference>
<dbReference type="SUPFAM" id="SSF50685">
    <property type="entry name" value="Barwin-like endoglucanases"/>
    <property type="match status" value="1"/>
</dbReference>
<comment type="subcellular location">
    <subcellularLocation>
        <location evidence="1">Secreted</location>
    </subcellularLocation>
</comment>
<proteinExistence type="inferred from homology"/>
<keyword evidence="3" id="KW-0964">Secreted</keyword>
<dbReference type="EMBL" id="JARJLG010000213">
    <property type="protein sequence ID" value="KAJ7727289.1"/>
    <property type="molecule type" value="Genomic_DNA"/>
</dbReference>